<organism evidence="3">
    <name type="scientific">Dissoconium aciculare CBS 342.82</name>
    <dbReference type="NCBI Taxonomy" id="1314786"/>
    <lineage>
        <taxon>Eukaryota</taxon>
        <taxon>Fungi</taxon>
        <taxon>Dikarya</taxon>
        <taxon>Ascomycota</taxon>
        <taxon>Pezizomycotina</taxon>
        <taxon>Dothideomycetes</taxon>
        <taxon>Dothideomycetidae</taxon>
        <taxon>Mycosphaerellales</taxon>
        <taxon>Dissoconiaceae</taxon>
        <taxon>Dissoconium</taxon>
    </lineage>
</organism>
<feature type="signal peptide" evidence="1">
    <location>
        <begin position="1"/>
        <end position="18"/>
    </location>
</feature>
<dbReference type="RefSeq" id="XP_033457112.1">
    <property type="nucleotide sequence ID" value="XM_033607889.1"/>
</dbReference>
<dbReference type="OrthoDB" id="5006988at2759"/>
<proteinExistence type="predicted"/>
<protein>
    <recommendedName>
        <fullName evidence="4">Ecp2 effector protein domain-containing protein</fullName>
    </recommendedName>
</protein>
<accession>A0A6J3LWD4</accession>
<evidence type="ECO:0000313" key="2">
    <source>
        <dbReference type="Proteomes" id="UP000504637"/>
    </source>
</evidence>
<evidence type="ECO:0000313" key="3">
    <source>
        <dbReference type="RefSeq" id="XP_033457112.1"/>
    </source>
</evidence>
<feature type="chain" id="PRO_5026990870" description="Ecp2 effector protein domain-containing protein" evidence="1">
    <location>
        <begin position="19"/>
        <end position="185"/>
    </location>
</feature>
<gene>
    <name evidence="3" type="ORF">K489DRAFT_412097</name>
</gene>
<reference evidence="3" key="1">
    <citation type="submission" date="2020-01" db="EMBL/GenBank/DDBJ databases">
        <authorList>
            <consortium name="DOE Joint Genome Institute"/>
            <person name="Haridas S."/>
            <person name="Albert R."/>
            <person name="Binder M."/>
            <person name="Bloem J."/>
            <person name="Labutti K."/>
            <person name="Salamov A."/>
            <person name="Andreopoulos B."/>
            <person name="Baker S.E."/>
            <person name="Barry K."/>
            <person name="Bills G."/>
            <person name="Bluhm B.H."/>
            <person name="Cannon C."/>
            <person name="Castanera R."/>
            <person name="Culley D.E."/>
            <person name="Daum C."/>
            <person name="Ezra D."/>
            <person name="Gonzalez J.B."/>
            <person name="Henrissat B."/>
            <person name="Kuo A."/>
            <person name="Liang C."/>
            <person name="Lipzen A."/>
            <person name="Lutzoni F."/>
            <person name="Magnuson J."/>
            <person name="Mondo S."/>
            <person name="Nolan M."/>
            <person name="Ohm R."/>
            <person name="Pangilinan J."/>
            <person name="Park H.-J."/>
            <person name="Ramirez L."/>
            <person name="Alfaro M."/>
            <person name="Sun H."/>
            <person name="Tritt A."/>
            <person name="Yoshinaga Y."/>
            <person name="Zwiers L.-H."/>
            <person name="Turgeon B.G."/>
            <person name="Goodwin S.B."/>
            <person name="Spatafora J.W."/>
            <person name="Crous P.W."/>
            <person name="Grigoriev I.V."/>
        </authorList>
    </citation>
    <scope>NUCLEOTIDE SEQUENCE</scope>
    <source>
        <strain evidence="3">CBS 342.82</strain>
    </source>
</reference>
<name>A0A6J3LWD4_9PEZI</name>
<evidence type="ECO:0000256" key="1">
    <source>
        <dbReference type="SAM" id="SignalP"/>
    </source>
</evidence>
<reference evidence="3" key="3">
    <citation type="submission" date="2025-08" db="UniProtKB">
        <authorList>
            <consortium name="RefSeq"/>
        </authorList>
    </citation>
    <scope>IDENTIFICATION</scope>
    <source>
        <strain evidence="3">CBS 342.82</strain>
    </source>
</reference>
<keyword evidence="2" id="KW-1185">Reference proteome</keyword>
<evidence type="ECO:0008006" key="4">
    <source>
        <dbReference type="Google" id="ProtNLM"/>
    </source>
</evidence>
<sequence>MRWTTLCQILAAAALSQSLIIPSHITEEGTYQVVTNTDGTEVHTKIANVTSSTPHDDGRALDRRDYGEIWCGCGYFMTPSNCDAAVEDMKHQLDTQGAIGAHLSFYSIRNDVVAFACNRADRSFEMSGQRFAIGLEGITKWCGRYVAGSADIGDYDLPVISGYMQYRNGLDFCGDSTRGASHTYC</sequence>
<dbReference type="GeneID" id="54365688"/>
<reference evidence="3" key="2">
    <citation type="submission" date="2020-04" db="EMBL/GenBank/DDBJ databases">
        <authorList>
            <consortium name="NCBI Genome Project"/>
        </authorList>
    </citation>
    <scope>NUCLEOTIDE SEQUENCE</scope>
    <source>
        <strain evidence="3">CBS 342.82</strain>
    </source>
</reference>
<dbReference type="Proteomes" id="UP000504637">
    <property type="component" value="Unplaced"/>
</dbReference>
<keyword evidence="1" id="KW-0732">Signal</keyword>
<dbReference type="AlphaFoldDB" id="A0A6J3LWD4"/>